<dbReference type="Proteomes" id="UP000828390">
    <property type="component" value="Unassembled WGS sequence"/>
</dbReference>
<organism evidence="1 2">
    <name type="scientific">Dreissena polymorpha</name>
    <name type="common">Zebra mussel</name>
    <name type="synonym">Mytilus polymorpha</name>
    <dbReference type="NCBI Taxonomy" id="45954"/>
    <lineage>
        <taxon>Eukaryota</taxon>
        <taxon>Metazoa</taxon>
        <taxon>Spiralia</taxon>
        <taxon>Lophotrochozoa</taxon>
        <taxon>Mollusca</taxon>
        <taxon>Bivalvia</taxon>
        <taxon>Autobranchia</taxon>
        <taxon>Heteroconchia</taxon>
        <taxon>Euheterodonta</taxon>
        <taxon>Imparidentia</taxon>
        <taxon>Neoheterodontei</taxon>
        <taxon>Myida</taxon>
        <taxon>Dreissenoidea</taxon>
        <taxon>Dreissenidae</taxon>
        <taxon>Dreissena</taxon>
    </lineage>
</organism>
<sequence>MFVILRSAKAIETYLLLGRGLVMLVESQPHVDVWWEDVGLSTLVVLYHSLLYRIYTYNTWNIPE</sequence>
<protein>
    <submittedName>
        <fullName evidence="1">Uncharacterized protein</fullName>
    </submittedName>
</protein>
<comment type="caution">
    <text evidence="1">The sequence shown here is derived from an EMBL/GenBank/DDBJ whole genome shotgun (WGS) entry which is preliminary data.</text>
</comment>
<proteinExistence type="predicted"/>
<reference evidence="1" key="1">
    <citation type="journal article" date="2019" name="bioRxiv">
        <title>The Genome of the Zebra Mussel, Dreissena polymorpha: A Resource for Invasive Species Research.</title>
        <authorList>
            <person name="McCartney M.A."/>
            <person name="Auch B."/>
            <person name="Kono T."/>
            <person name="Mallez S."/>
            <person name="Zhang Y."/>
            <person name="Obille A."/>
            <person name="Becker A."/>
            <person name="Abrahante J.E."/>
            <person name="Garbe J."/>
            <person name="Badalamenti J.P."/>
            <person name="Herman A."/>
            <person name="Mangelson H."/>
            <person name="Liachko I."/>
            <person name="Sullivan S."/>
            <person name="Sone E.D."/>
            <person name="Koren S."/>
            <person name="Silverstein K.A.T."/>
            <person name="Beckman K.B."/>
            <person name="Gohl D.M."/>
        </authorList>
    </citation>
    <scope>NUCLEOTIDE SEQUENCE</scope>
    <source>
        <strain evidence="1">Duluth1</strain>
        <tissue evidence="1">Whole animal</tissue>
    </source>
</reference>
<dbReference type="EMBL" id="JAIWYP010000008">
    <property type="protein sequence ID" value="KAH3779468.1"/>
    <property type="molecule type" value="Genomic_DNA"/>
</dbReference>
<gene>
    <name evidence="1" type="ORF">DPMN_157271</name>
</gene>
<name>A0A9D4EGX2_DREPO</name>
<reference evidence="1" key="2">
    <citation type="submission" date="2020-11" db="EMBL/GenBank/DDBJ databases">
        <authorList>
            <person name="McCartney M.A."/>
            <person name="Auch B."/>
            <person name="Kono T."/>
            <person name="Mallez S."/>
            <person name="Becker A."/>
            <person name="Gohl D.M."/>
            <person name="Silverstein K.A.T."/>
            <person name="Koren S."/>
            <person name="Bechman K.B."/>
            <person name="Herman A."/>
            <person name="Abrahante J.E."/>
            <person name="Garbe J."/>
        </authorList>
    </citation>
    <scope>NUCLEOTIDE SEQUENCE</scope>
    <source>
        <strain evidence="1">Duluth1</strain>
        <tissue evidence="1">Whole animal</tissue>
    </source>
</reference>
<dbReference type="AlphaFoldDB" id="A0A9D4EGX2"/>
<evidence type="ECO:0000313" key="1">
    <source>
        <dbReference type="EMBL" id="KAH3779468.1"/>
    </source>
</evidence>
<evidence type="ECO:0000313" key="2">
    <source>
        <dbReference type="Proteomes" id="UP000828390"/>
    </source>
</evidence>
<keyword evidence="2" id="KW-1185">Reference proteome</keyword>
<accession>A0A9D4EGX2</accession>